<dbReference type="Pfam" id="PF00498">
    <property type="entry name" value="FHA"/>
    <property type="match status" value="1"/>
</dbReference>
<proteinExistence type="predicted"/>
<organism evidence="3 4">
    <name type="scientific">Pseudonocardia cypriaca</name>
    <dbReference type="NCBI Taxonomy" id="882449"/>
    <lineage>
        <taxon>Bacteria</taxon>
        <taxon>Bacillati</taxon>
        <taxon>Actinomycetota</taxon>
        <taxon>Actinomycetes</taxon>
        <taxon>Pseudonocardiales</taxon>
        <taxon>Pseudonocardiaceae</taxon>
        <taxon>Pseudonocardia</taxon>
    </lineage>
</organism>
<keyword evidence="4" id="KW-1185">Reference proteome</keyword>
<evidence type="ECO:0000313" key="4">
    <source>
        <dbReference type="Proteomes" id="UP000319818"/>
    </source>
</evidence>
<dbReference type="Proteomes" id="UP000319818">
    <property type="component" value="Unassembled WGS sequence"/>
</dbReference>
<sequence length="267" mass="29028">MVQGSVGAIDRSWAEPLPPAVGSLARGGWSTTSGTLVAKSVDGGITVGPKPGRSVLFGRNVDEVHVCIGADDRRVSRRHGELRCDGERWWLHNLGRAPIRLPERRLFPAEEPLPLADGYTPVFLPGSREHLLEVYVVGLAGDRRAADHARATIAPSTWPLSADEKLALVVLGQHYLLHEPNPQPLTWRQAAEQIGELQPPASQWSAKRVEHLVGRVRARLSRGGVPGLTREEVAGPVGNALNHNLLTELVRSTTLVPPDLRRLETPG</sequence>
<gene>
    <name evidence="3" type="ORF">FB388_5620</name>
</gene>
<protein>
    <submittedName>
        <fullName evidence="3">FHA domain-containing protein</fullName>
    </submittedName>
</protein>
<dbReference type="SUPFAM" id="SSF49879">
    <property type="entry name" value="SMAD/FHA domain"/>
    <property type="match status" value="1"/>
</dbReference>
<dbReference type="PROSITE" id="PS50006">
    <property type="entry name" value="FHA_DOMAIN"/>
    <property type="match status" value="1"/>
</dbReference>
<dbReference type="RefSeq" id="WP_246122462.1">
    <property type="nucleotide sequence ID" value="NZ_VFPH01000002.1"/>
</dbReference>
<comment type="caution">
    <text evidence="3">The sequence shown here is derived from an EMBL/GenBank/DDBJ whole genome shotgun (WGS) entry which is preliminary data.</text>
</comment>
<dbReference type="CDD" id="cd00060">
    <property type="entry name" value="FHA"/>
    <property type="match status" value="1"/>
</dbReference>
<evidence type="ECO:0000259" key="2">
    <source>
        <dbReference type="PROSITE" id="PS50006"/>
    </source>
</evidence>
<evidence type="ECO:0000256" key="1">
    <source>
        <dbReference type="ARBA" id="ARBA00022553"/>
    </source>
</evidence>
<dbReference type="SMART" id="SM00240">
    <property type="entry name" value="FHA"/>
    <property type="match status" value="1"/>
</dbReference>
<reference evidence="3 4" key="1">
    <citation type="submission" date="2019-06" db="EMBL/GenBank/DDBJ databases">
        <title>Sequencing the genomes of 1000 actinobacteria strains.</title>
        <authorList>
            <person name="Klenk H.-P."/>
        </authorList>
    </citation>
    <scope>NUCLEOTIDE SEQUENCE [LARGE SCALE GENOMIC DNA]</scope>
    <source>
        <strain evidence="3 4">DSM 45511</strain>
    </source>
</reference>
<dbReference type="InterPro" id="IPR000253">
    <property type="entry name" value="FHA_dom"/>
</dbReference>
<name>A0A543FX23_9PSEU</name>
<dbReference type="Gene3D" id="2.60.200.20">
    <property type="match status" value="1"/>
</dbReference>
<accession>A0A543FX23</accession>
<keyword evidence="1" id="KW-0597">Phosphoprotein</keyword>
<evidence type="ECO:0000313" key="3">
    <source>
        <dbReference type="EMBL" id="TQM38387.1"/>
    </source>
</evidence>
<dbReference type="EMBL" id="VFPH01000002">
    <property type="protein sequence ID" value="TQM38387.1"/>
    <property type="molecule type" value="Genomic_DNA"/>
</dbReference>
<dbReference type="InterPro" id="IPR008984">
    <property type="entry name" value="SMAD_FHA_dom_sf"/>
</dbReference>
<dbReference type="AlphaFoldDB" id="A0A543FX23"/>
<feature type="domain" description="FHA" evidence="2">
    <location>
        <begin position="55"/>
        <end position="106"/>
    </location>
</feature>